<feature type="compositionally biased region" description="Polar residues" evidence="1">
    <location>
        <begin position="240"/>
        <end position="249"/>
    </location>
</feature>
<gene>
    <name evidence="3" type="ORF">BKCO1_2000236</name>
</gene>
<organism evidence="3 4">
    <name type="scientific">Diplodia corticola</name>
    <dbReference type="NCBI Taxonomy" id="236234"/>
    <lineage>
        <taxon>Eukaryota</taxon>
        <taxon>Fungi</taxon>
        <taxon>Dikarya</taxon>
        <taxon>Ascomycota</taxon>
        <taxon>Pezizomycotina</taxon>
        <taxon>Dothideomycetes</taxon>
        <taxon>Dothideomycetes incertae sedis</taxon>
        <taxon>Botryosphaeriales</taxon>
        <taxon>Botryosphaeriaceae</taxon>
        <taxon>Diplodia</taxon>
    </lineage>
</organism>
<comment type="caution">
    <text evidence="3">The sequence shown here is derived from an EMBL/GenBank/DDBJ whole genome shotgun (WGS) entry which is preliminary data.</text>
</comment>
<dbReference type="Proteomes" id="UP000183809">
    <property type="component" value="Unassembled WGS sequence"/>
</dbReference>
<keyword evidence="4" id="KW-1185">Reference proteome</keyword>
<feature type="compositionally biased region" description="Polar residues" evidence="1">
    <location>
        <begin position="256"/>
        <end position="277"/>
    </location>
</feature>
<accession>A0A1J9SH66</accession>
<dbReference type="RefSeq" id="XP_020134706.1">
    <property type="nucleotide sequence ID" value="XM_020272437.1"/>
</dbReference>
<feature type="compositionally biased region" description="Basic and acidic residues" evidence="1">
    <location>
        <begin position="173"/>
        <end position="189"/>
    </location>
</feature>
<feature type="chain" id="PRO_5012136897" evidence="2">
    <location>
        <begin position="30"/>
        <end position="404"/>
    </location>
</feature>
<evidence type="ECO:0000313" key="3">
    <source>
        <dbReference type="EMBL" id="OJD39719.1"/>
    </source>
</evidence>
<dbReference type="GeneID" id="31012696"/>
<name>A0A1J9SH66_9PEZI</name>
<feature type="compositionally biased region" description="Acidic residues" evidence="1">
    <location>
        <begin position="194"/>
        <end position="205"/>
    </location>
</feature>
<dbReference type="OrthoDB" id="3943230at2759"/>
<evidence type="ECO:0000256" key="1">
    <source>
        <dbReference type="SAM" id="MobiDB-lite"/>
    </source>
</evidence>
<feature type="signal peptide" evidence="2">
    <location>
        <begin position="1"/>
        <end position="29"/>
    </location>
</feature>
<reference evidence="3 4" key="1">
    <citation type="submission" date="2016-10" db="EMBL/GenBank/DDBJ databases">
        <title>Proteomics and genomics reveal pathogen-plant mechanisms compatible with a hemibiotrophic lifestyle of Diplodia corticola.</title>
        <authorList>
            <person name="Fernandes I."/>
            <person name="De Jonge R."/>
            <person name="Van De Peer Y."/>
            <person name="Devreese B."/>
            <person name="Alves A."/>
            <person name="Esteves A.C."/>
        </authorList>
    </citation>
    <scope>NUCLEOTIDE SEQUENCE [LARGE SCALE GENOMIC DNA]</scope>
    <source>
        <strain evidence="3 4">CBS 112549</strain>
    </source>
</reference>
<dbReference type="EMBL" id="MNUE01000002">
    <property type="protein sequence ID" value="OJD39719.1"/>
    <property type="molecule type" value="Genomic_DNA"/>
</dbReference>
<evidence type="ECO:0000313" key="4">
    <source>
        <dbReference type="Proteomes" id="UP000183809"/>
    </source>
</evidence>
<proteinExistence type="predicted"/>
<sequence>MIPAHEVGARPSGYHLPVLLLPLLEFTWALSSDTHEFDPSAQQHISDGPHQKQLQEAFACVLGSNVPNHPVFPDLGYWRSELVARDLQNIVTSSSEDSDGSSDLHTPRSKKAMTRSEKDAKRPWDKFKREREFGEEFGHAKKMKLKAHTGKHAHHWFPDEDDNDAQPPAGYFERLKKEKQKLDKAREDPFLSMSEDEDSAGDGDTDGNVTSDSSSEDSEEDPEPNRAPCVRRPAAKRASVCSTATTSSEDVVHARSASSNRPTDSKSSSTKPDQAGTGNQLAIIQLCKAFDAARAKSHWVQAERATSQLMALAPWPDDSIILVAKVAFRVEPDPDLEGGFGYSLREAVAEHVSWNYERLRETKNSLVAMLLRDHEDLAEMVYERRLKALREKRIEVIEIIDDSS</sequence>
<evidence type="ECO:0000256" key="2">
    <source>
        <dbReference type="SAM" id="SignalP"/>
    </source>
</evidence>
<keyword evidence="2" id="KW-0732">Signal</keyword>
<feature type="region of interest" description="Disordered" evidence="1">
    <location>
        <begin position="92"/>
        <end position="127"/>
    </location>
</feature>
<feature type="compositionally biased region" description="Basic residues" evidence="1">
    <location>
        <begin position="144"/>
        <end position="155"/>
    </location>
</feature>
<feature type="region of interest" description="Disordered" evidence="1">
    <location>
        <begin position="144"/>
        <end position="277"/>
    </location>
</feature>
<protein>
    <submittedName>
        <fullName evidence="3">Uncharacterized protein</fullName>
    </submittedName>
</protein>
<dbReference type="AlphaFoldDB" id="A0A1J9SH66"/>
<feature type="compositionally biased region" description="Basic and acidic residues" evidence="1">
    <location>
        <begin position="114"/>
        <end position="127"/>
    </location>
</feature>